<dbReference type="OrthoDB" id="10652827at2759"/>
<dbReference type="EMBL" id="SRLO01001607">
    <property type="protein sequence ID" value="TNN36518.1"/>
    <property type="molecule type" value="Genomic_DNA"/>
</dbReference>
<proteinExistence type="predicted"/>
<evidence type="ECO:0000313" key="1">
    <source>
        <dbReference type="EMBL" id="TNN36518.1"/>
    </source>
</evidence>
<keyword evidence="2" id="KW-1185">Reference proteome</keyword>
<comment type="caution">
    <text evidence="1">The sequence shown here is derived from an EMBL/GenBank/DDBJ whole genome shotgun (WGS) entry which is preliminary data.</text>
</comment>
<accession>A0A4Z2F600</accession>
<dbReference type="AlphaFoldDB" id="A0A4Z2F600"/>
<name>A0A4Z2F600_9TELE</name>
<protein>
    <submittedName>
        <fullName evidence="1">Uncharacterized protein</fullName>
    </submittedName>
</protein>
<reference evidence="1 2" key="1">
    <citation type="submission" date="2019-03" db="EMBL/GenBank/DDBJ databases">
        <title>First draft genome of Liparis tanakae, snailfish: a comprehensive survey of snailfish specific genes.</title>
        <authorList>
            <person name="Kim W."/>
            <person name="Song I."/>
            <person name="Jeong J.-H."/>
            <person name="Kim D."/>
            <person name="Kim S."/>
            <person name="Ryu S."/>
            <person name="Song J.Y."/>
            <person name="Lee S.K."/>
        </authorList>
    </citation>
    <scope>NUCLEOTIDE SEQUENCE [LARGE SCALE GENOMIC DNA]</scope>
    <source>
        <tissue evidence="1">Muscle</tissue>
    </source>
</reference>
<organism evidence="1 2">
    <name type="scientific">Liparis tanakae</name>
    <name type="common">Tanaka's snailfish</name>
    <dbReference type="NCBI Taxonomy" id="230148"/>
    <lineage>
        <taxon>Eukaryota</taxon>
        <taxon>Metazoa</taxon>
        <taxon>Chordata</taxon>
        <taxon>Craniata</taxon>
        <taxon>Vertebrata</taxon>
        <taxon>Euteleostomi</taxon>
        <taxon>Actinopterygii</taxon>
        <taxon>Neopterygii</taxon>
        <taxon>Teleostei</taxon>
        <taxon>Neoteleostei</taxon>
        <taxon>Acanthomorphata</taxon>
        <taxon>Eupercaria</taxon>
        <taxon>Perciformes</taxon>
        <taxon>Cottioidei</taxon>
        <taxon>Cottales</taxon>
        <taxon>Liparidae</taxon>
        <taxon>Liparis</taxon>
    </lineage>
</organism>
<gene>
    <name evidence="1" type="ORF">EYF80_053313</name>
</gene>
<evidence type="ECO:0000313" key="2">
    <source>
        <dbReference type="Proteomes" id="UP000314294"/>
    </source>
</evidence>
<dbReference type="Proteomes" id="UP000314294">
    <property type="component" value="Unassembled WGS sequence"/>
</dbReference>
<sequence>MNDVDTQNASRGLGAACGGGPYPARGPQLGDRCSRSTLSITFILSDLLCLNGSGLGSILREVSYCRVDQNKLKQPKHVAYRHQYRPQRLLDAGHHVDPPVGLHRPALLLTPQDLLEEVLLGLGLALLLLQRLPQVDDVFCGAQLRDAGQQHEGEEGDQQAGVAAQGQVGLDAGVLVQRLLRPLLRPMTCTKSGVRTNGTRSLLTPRKDFLLPRMWPKSMWNRFPEGRRRTASVYSSVSG</sequence>